<organism evidence="3 4">
    <name type="scientific">Phyllobacterium pellucidum</name>
    <dbReference type="NCBI Taxonomy" id="2740464"/>
    <lineage>
        <taxon>Bacteria</taxon>
        <taxon>Pseudomonadati</taxon>
        <taxon>Pseudomonadota</taxon>
        <taxon>Alphaproteobacteria</taxon>
        <taxon>Hyphomicrobiales</taxon>
        <taxon>Phyllobacteriaceae</taxon>
        <taxon>Phyllobacterium</taxon>
    </lineage>
</organism>
<comment type="subcellular location">
    <subcellularLocation>
        <location evidence="1">Cell inner membrane</location>
        <topology evidence="1">Multi-pass membrane protein</topology>
    </subcellularLocation>
</comment>
<feature type="transmembrane region" description="Helical" evidence="1">
    <location>
        <begin position="337"/>
        <end position="359"/>
    </location>
</feature>
<dbReference type="Proteomes" id="UP000550508">
    <property type="component" value="Unassembled WGS sequence"/>
</dbReference>
<accession>A0A849VSU2</accession>
<dbReference type="NCBIfam" id="TIGR00210">
    <property type="entry name" value="gltS"/>
    <property type="match status" value="1"/>
</dbReference>
<keyword evidence="1" id="KW-0406">Ion transport</keyword>
<comment type="similarity">
    <text evidence="1">Belongs to the glutamate:Na(+) symporter (ESS) (TC 2.A.27) family.</text>
</comment>
<evidence type="ECO:0000256" key="2">
    <source>
        <dbReference type="NCBIfam" id="TIGR00210"/>
    </source>
</evidence>
<keyword evidence="1" id="KW-0812">Transmembrane</keyword>
<feature type="transmembrane region" description="Helical" evidence="1">
    <location>
        <begin position="308"/>
        <end position="331"/>
    </location>
</feature>
<keyword evidence="4" id="KW-1185">Reference proteome</keyword>
<keyword evidence="1" id="KW-1003">Cell membrane</keyword>
<proteinExistence type="inferred from homology"/>
<evidence type="ECO:0000256" key="1">
    <source>
        <dbReference type="HAMAP-Rule" id="MF_02062"/>
    </source>
</evidence>
<keyword evidence="1" id="KW-0472">Membrane</keyword>
<dbReference type="GO" id="GO:0005886">
    <property type="term" value="C:plasma membrane"/>
    <property type="evidence" value="ECO:0007669"/>
    <property type="project" value="UniProtKB-SubCell"/>
</dbReference>
<dbReference type="GO" id="GO:0015813">
    <property type="term" value="P:L-glutamate transmembrane transport"/>
    <property type="evidence" value="ECO:0007669"/>
    <property type="project" value="UniProtKB-UniRule"/>
</dbReference>
<feature type="transmembrane region" description="Helical" evidence="1">
    <location>
        <begin position="127"/>
        <end position="151"/>
    </location>
</feature>
<sequence>MQNIEFPGFVSLTIAIVVFFIGAGLNGRIAALRRWNIPEAVTGGLLAALVTLLAYRVLGIAISFDLAARDLLLLYFFTGIGLNARLADLIAGGKPLLILLGLTLVYLVIQNLIAAGSAAALGLPEGITVLIGSASLIGGHGTTIAWAPILVERFGLTNAMEIGVAAATLGLVIASLIGGPVAGLLIARYGLKGPDAAPSIGLPNAAPEDDLNHITLLRTILVLNVAVLIGYAVDELLEDLGFRLPLFVACLLSAIVLTNIVPRIMPNLFWPTRTRALALVSDLSLSIFLAMSLMSMQLWTLGGLGPSLLLVLALQTIAAIAYILCAVFPLMGGNYDAAVIAGGFSGISLGATPTAIANMTAITKLHGAAPMAFIILPLVSAFFIDIANAFAIGLFVN</sequence>
<dbReference type="EMBL" id="JABUMX010000004">
    <property type="protein sequence ID" value="NTS33078.1"/>
    <property type="molecule type" value="Genomic_DNA"/>
</dbReference>
<comment type="caution">
    <text evidence="3">The sequence shown here is derived from an EMBL/GenBank/DDBJ whole genome shotgun (WGS) entry which is preliminary data.</text>
</comment>
<feature type="transmembrane region" description="Helical" evidence="1">
    <location>
        <begin position="6"/>
        <end position="25"/>
    </location>
</feature>
<dbReference type="PANTHER" id="PTHR36178:SF1">
    <property type="entry name" value="SODIUM_GLUTAMATE SYMPORTER"/>
    <property type="match status" value="1"/>
</dbReference>
<dbReference type="PANTHER" id="PTHR36178">
    <property type="entry name" value="SLR0625 PROTEIN"/>
    <property type="match status" value="1"/>
</dbReference>
<keyword evidence="1" id="KW-0997">Cell inner membrane</keyword>
<feature type="transmembrane region" description="Helical" evidence="1">
    <location>
        <begin position="371"/>
        <end position="396"/>
    </location>
</feature>
<keyword evidence="1" id="KW-0915">Sodium</keyword>
<feature type="transmembrane region" description="Helical" evidence="1">
    <location>
        <begin position="244"/>
        <end position="264"/>
    </location>
</feature>
<dbReference type="Pfam" id="PF03616">
    <property type="entry name" value="Glt_symporter"/>
    <property type="match status" value="1"/>
</dbReference>
<keyword evidence="1" id="KW-0739">Sodium transport</keyword>
<name>A0A849VSU2_9HYPH</name>
<feature type="transmembrane region" description="Helical" evidence="1">
    <location>
        <begin position="96"/>
        <end position="121"/>
    </location>
</feature>
<reference evidence="3 4" key="1">
    <citation type="submission" date="2020-05" db="EMBL/GenBank/DDBJ databases">
        <authorList>
            <person name="Kim M.K."/>
        </authorList>
    </citation>
    <scope>NUCLEOTIDE SEQUENCE [LARGE SCALE GENOMIC DNA]</scope>
    <source>
        <strain evidence="3 4">BT25</strain>
    </source>
</reference>
<dbReference type="GO" id="GO:0015501">
    <property type="term" value="F:glutamate:sodium symporter activity"/>
    <property type="evidence" value="ECO:0007669"/>
    <property type="project" value="UniProtKB-UniRule"/>
</dbReference>
<keyword evidence="1" id="KW-0769">Symport</keyword>
<gene>
    <name evidence="1 3" type="primary">gltS</name>
    <name evidence="3" type="ORF">HQ945_17600</name>
</gene>
<evidence type="ECO:0000313" key="3">
    <source>
        <dbReference type="EMBL" id="NTS33078.1"/>
    </source>
</evidence>
<keyword evidence="1" id="KW-0029">Amino-acid transport</keyword>
<dbReference type="AlphaFoldDB" id="A0A849VSU2"/>
<evidence type="ECO:0000313" key="4">
    <source>
        <dbReference type="Proteomes" id="UP000550508"/>
    </source>
</evidence>
<feature type="transmembrane region" description="Helical" evidence="1">
    <location>
        <begin position="163"/>
        <end position="191"/>
    </location>
</feature>
<feature type="transmembrane region" description="Helical" evidence="1">
    <location>
        <begin position="211"/>
        <end position="232"/>
    </location>
</feature>
<dbReference type="RefSeq" id="WP_174208336.1">
    <property type="nucleotide sequence ID" value="NZ_JABUMX010000004.1"/>
</dbReference>
<dbReference type="HAMAP" id="MF_02062">
    <property type="entry name" value="GltS"/>
    <property type="match status" value="1"/>
</dbReference>
<protein>
    <recommendedName>
        <fullName evidence="1 2">Sodium/glutamate symporter</fullName>
    </recommendedName>
</protein>
<dbReference type="InterPro" id="IPR004445">
    <property type="entry name" value="GltS"/>
</dbReference>
<keyword evidence="1" id="KW-1133">Transmembrane helix</keyword>
<feature type="transmembrane region" description="Helical" evidence="1">
    <location>
        <begin position="276"/>
        <end position="296"/>
    </location>
</feature>
<keyword evidence="1" id="KW-0813">Transport</keyword>
<comment type="function">
    <text evidence="1">Catalyzes the sodium-dependent transport of glutamate.</text>
</comment>